<comment type="subcellular location">
    <subcellularLocation>
        <location evidence="1">Secreted</location>
    </subcellularLocation>
</comment>
<evidence type="ECO:0000313" key="8">
    <source>
        <dbReference type="Ensembl" id="ENSMAMP00000034140.1"/>
    </source>
</evidence>
<evidence type="ECO:0000256" key="5">
    <source>
        <dbReference type="ARBA" id="ARBA00023157"/>
    </source>
</evidence>
<dbReference type="GO" id="GO:0005179">
    <property type="term" value="F:hormone activity"/>
    <property type="evidence" value="ECO:0007669"/>
    <property type="project" value="InterPro"/>
</dbReference>
<dbReference type="Pfam" id="PF00214">
    <property type="entry name" value="Calc_CGRP_IAPP"/>
    <property type="match status" value="1"/>
</dbReference>
<dbReference type="Ensembl" id="ENSMAMT00000035009.2">
    <property type="protein sequence ID" value="ENSMAMP00000034140.1"/>
    <property type="gene ID" value="ENSMAMG00000022948.2"/>
</dbReference>
<protein>
    <recommendedName>
        <fullName evidence="10">Adrenomedullin</fullName>
    </recommendedName>
</protein>
<keyword evidence="5 6" id="KW-1015">Disulfide bond</keyword>
<dbReference type="GO" id="GO:0003073">
    <property type="term" value="P:regulation of systemic arterial blood pressure"/>
    <property type="evidence" value="ECO:0007669"/>
    <property type="project" value="TreeGrafter"/>
</dbReference>
<evidence type="ECO:0000256" key="3">
    <source>
        <dbReference type="ARBA" id="ARBA00022525"/>
    </source>
</evidence>
<reference evidence="8" key="1">
    <citation type="submission" date="2025-08" db="UniProtKB">
        <authorList>
            <consortium name="Ensembl"/>
        </authorList>
    </citation>
    <scope>IDENTIFICATION</scope>
</reference>
<dbReference type="PANTHER" id="PTHR23414:SF3">
    <property type="entry name" value="PRO-ADRENOMEDULLIN"/>
    <property type="match status" value="1"/>
</dbReference>
<feature type="disulfide bond" evidence="6">
    <location>
        <begin position="97"/>
        <end position="102"/>
    </location>
</feature>
<dbReference type="PANTHER" id="PTHR23414">
    <property type="entry name" value="ADRENOMEDULLIN, ADM"/>
    <property type="match status" value="1"/>
</dbReference>
<organism evidence="8 9">
    <name type="scientific">Mastacembelus armatus</name>
    <name type="common">zig-zag eel</name>
    <dbReference type="NCBI Taxonomy" id="205130"/>
    <lineage>
        <taxon>Eukaryota</taxon>
        <taxon>Metazoa</taxon>
        <taxon>Chordata</taxon>
        <taxon>Craniata</taxon>
        <taxon>Vertebrata</taxon>
        <taxon>Euteleostomi</taxon>
        <taxon>Actinopterygii</taxon>
        <taxon>Neopterygii</taxon>
        <taxon>Teleostei</taxon>
        <taxon>Neoteleostei</taxon>
        <taxon>Acanthomorphata</taxon>
        <taxon>Anabantaria</taxon>
        <taxon>Synbranchiformes</taxon>
        <taxon>Mastacembelidae</taxon>
        <taxon>Mastacembelus</taxon>
    </lineage>
</organism>
<evidence type="ECO:0000256" key="2">
    <source>
        <dbReference type="ARBA" id="ARBA00010575"/>
    </source>
</evidence>
<dbReference type="GO" id="GO:0007189">
    <property type="term" value="P:adenylate cyclase-activating G protein-coupled receptor signaling pathway"/>
    <property type="evidence" value="ECO:0007669"/>
    <property type="project" value="TreeGrafter"/>
</dbReference>
<dbReference type="InParanoid" id="A0A3Q3NL25"/>
<evidence type="ECO:0000256" key="1">
    <source>
        <dbReference type="ARBA" id="ARBA00004613"/>
    </source>
</evidence>
<sequence length="160" mass="17912">MRLALHTVICCCVFTTVLPVVKGATGELNSSQKKRLKAWLQTCMTRDPSGSVTASEQYLDINAEPHQDENAKTVSPLSSFGLLIRRRRSASSKSSGCFLVTCVYHDLLDRLYKHNKEKEVKAPERKMGSQGYGRRRRSLLDVTKLALQTGRHSQSTEADQ</sequence>
<evidence type="ECO:0000256" key="7">
    <source>
        <dbReference type="SAM" id="SignalP"/>
    </source>
</evidence>
<dbReference type="GO" id="GO:0005615">
    <property type="term" value="C:extracellular space"/>
    <property type="evidence" value="ECO:0007669"/>
    <property type="project" value="TreeGrafter"/>
</dbReference>
<reference evidence="8" key="2">
    <citation type="submission" date="2025-09" db="UniProtKB">
        <authorList>
            <consortium name="Ensembl"/>
        </authorList>
    </citation>
    <scope>IDENTIFICATION</scope>
</reference>
<dbReference type="GO" id="GO:0010460">
    <property type="term" value="P:positive regulation of heart rate"/>
    <property type="evidence" value="ECO:0007669"/>
    <property type="project" value="TreeGrafter"/>
</dbReference>
<proteinExistence type="inferred from homology"/>
<name>A0A3Q3NL25_9TELE</name>
<dbReference type="GO" id="GO:0031700">
    <property type="term" value="F:adrenomedullin receptor binding"/>
    <property type="evidence" value="ECO:0007669"/>
    <property type="project" value="TreeGrafter"/>
</dbReference>
<dbReference type="Proteomes" id="UP000261640">
    <property type="component" value="Unplaced"/>
</dbReference>
<evidence type="ECO:0000313" key="9">
    <source>
        <dbReference type="Proteomes" id="UP000261640"/>
    </source>
</evidence>
<accession>A0A3Q3NL25</accession>
<evidence type="ECO:0000256" key="4">
    <source>
        <dbReference type="ARBA" id="ARBA00022729"/>
    </source>
</evidence>
<keyword evidence="9" id="KW-1185">Reference proteome</keyword>
<evidence type="ECO:0000256" key="6">
    <source>
        <dbReference type="PIRSR" id="PIRSR621116-50"/>
    </source>
</evidence>
<dbReference type="InterPro" id="IPR021116">
    <property type="entry name" value="Calcitonin/adrenomedullin"/>
</dbReference>
<comment type="similarity">
    <text evidence="2">Belongs to the adrenomedullin family.</text>
</comment>
<keyword evidence="3" id="KW-0964">Secreted</keyword>
<feature type="signal peptide" evidence="7">
    <location>
        <begin position="1"/>
        <end position="23"/>
    </location>
</feature>
<dbReference type="GeneTree" id="ENSGT00730000112205"/>
<dbReference type="InterPro" id="IPR051665">
    <property type="entry name" value="Adrenomedullin-reg_peptide"/>
</dbReference>
<dbReference type="AlphaFoldDB" id="A0A3Q3NL25"/>
<evidence type="ECO:0008006" key="10">
    <source>
        <dbReference type="Google" id="ProtNLM"/>
    </source>
</evidence>
<feature type="chain" id="PRO_5030081819" description="Adrenomedullin" evidence="7">
    <location>
        <begin position="24"/>
        <end position="160"/>
    </location>
</feature>
<dbReference type="GO" id="GO:1990410">
    <property type="term" value="P:adrenomedullin receptor signaling pathway"/>
    <property type="evidence" value="ECO:0007669"/>
    <property type="project" value="TreeGrafter"/>
</dbReference>
<keyword evidence="4 7" id="KW-0732">Signal</keyword>